<sequence length="132" mass="15608">MSIFKSKHIEFNFFHYILLYRVKQNVSTFKVKFWKIITAKVEKEVKNQLKTQSTNLEMPVKLVLLFLTIALGLLSSIRADSDNTLDNWSNLEHDLLNSFSVNHDGKRHRVVKKELKPANYRWVESTNDWELV</sequence>
<keyword evidence="2" id="KW-1185">Reference proteome</keyword>
<protein>
    <submittedName>
        <fullName evidence="1">(Mediterranean fruit fly) hypothetical protein</fullName>
    </submittedName>
</protein>
<name>A0A811UZC4_CERCA</name>
<evidence type="ECO:0000313" key="1">
    <source>
        <dbReference type="EMBL" id="CAD7002463.1"/>
    </source>
</evidence>
<comment type="caution">
    <text evidence="1">The sequence shown here is derived from an EMBL/GenBank/DDBJ whole genome shotgun (WGS) entry which is preliminary data.</text>
</comment>
<accession>A0A811UZC4</accession>
<reference evidence="1" key="1">
    <citation type="submission" date="2020-11" db="EMBL/GenBank/DDBJ databases">
        <authorList>
            <person name="Whitehead M."/>
        </authorList>
    </citation>
    <scope>NUCLEOTIDE SEQUENCE</scope>
    <source>
        <strain evidence="1">EGII</strain>
    </source>
</reference>
<dbReference type="AlphaFoldDB" id="A0A811UZC4"/>
<organism evidence="1 2">
    <name type="scientific">Ceratitis capitata</name>
    <name type="common">Mediterranean fruit fly</name>
    <name type="synonym">Tephritis capitata</name>
    <dbReference type="NCBI Taxonomy" id="7213"/>
    <lineage>
        <taxon>Eukaryota</taxon>
        <taxon>Metazoa</taxon>
        <taxon>Ecdysozoa</taxon>
        <taxon>Arthropoda</taxon>
        <taxon>Hexapoda</taxon>
        <taxon>Insecta</taxon>
        <taxon>Pterygota</taxon>
        <taxon>Neoptera</taxon>
        <taxon>Endopterygota</taxon>
        <taxon>Diptera</taxon>
        <taxon>Brachycera</taxon>
        <taxon>Muscomorpha</taxon>
        <taxon>Tephritoidea</taxon>
        <taxon>Tephritidae</taxon>
        <taxon>Ceratitis</taxon>
        <taxon>Ceratitis</taxon>
    </lineage>
</organism>
<dbReference type="EMBL" id="CAJHJT010000034">
    <property type="protein sequence ID" value="CAD7002463.1"/>
    <property type="molecule type" value="Genomic_DNA"/>
</dbReference>
<evidence type="ECO:0000313" key="2">
    <source>
        <dbReference type="Proteomes" id="UP000606786"/>
    </source>
</evidence>
<dbReference type="Proteomes" id="UP000606786">
    <property type="component" value="Unassembled WGS sequence"/>
</dbReference>
<proteinExistence type="predicted"/>
<gene>
    <name evidence="1" type="ORF">CCAP1982_LOCUS10952</name>
</gene>